<evidence type="ECO:0000313" key="2">
    <source>
        <dbReference type="Proteomes" id="UP000756530"/>
    </source>
</evidence>
<gene>
    <name evidence="1" type="ORF">KJP28_03920</name>
</gene>
<accession>A0ABS6T0E2</accession>
<proteinExistence type="predicted"/>
<organism evidence="1 2">
    <name type="scientific">Maritimibacter dapengensis</name>
    <dbReference type="NCBI Taxonomy" id="2836868"/>
    <lineage>
        <taxon>Bacteria</taxon>
        <taxon>Pseudomonadati</taxon>
        <taxon>Pseudomonadota</taxon>
        <taxon>Alphaproteobacteria</taxon>
        <taxon>Rhodobacterales</taxon>
        <taxon>Roseobacteraceae</taxon>
        <taxon>Maritimibacter</taxon>
    </lineage>
</organism>
<comment type="caution">
    <text evidence="1">The sequence shown here is derived from an EMBL/GenBank/DDBJ whole genome shotgun (WGS) entry which is preliminary data.</text>
</comment>
<name>A0ABS6T0E2_9RHOB</name>
<keyword evidence="2" id="KW-1185">Reference proteome</keyword>
<sequence>MKIVYHIGAHCTDEDQLVKSLLKNTQIFADEGVAVPGPSTYRKLFADVSVKLGDKKASLETQDILLEKILDGTDPDRLVLSFENFISGPRRALEDGLLYAVAGEKTRTLHNIFPDHEVEFFMGVRDPATFVPAFLTRYTDLNATQIMSKLNLHGLVWSDVVKDIRETNPECPMTIWCNEDTPLIWPEIMHEITGIDMRVLFKGGLDIISQIMEREGMKRLRAYMSENQPVNEIQRRRILAAFLDKYAIEDAVEDTIDLPGWTDEIVETLSTSYEDDMLELARIPGVTMISA</sequence>
<protein>
    <submittedName>
        <fullName evidence="1">Uncharacterized protein</fullName>
    </submittedName>
</protein>
<evidence type="ECO:0000313" key="1">
    <source>
        <dbReference type="EMBL" id="MBV7378061.1"/>
    </source>
</evidence>
<dbReference type="EMBL" id="JAHUZE010000001">
    <property type="protein sequence ID" value="MBV7378061.1"/>
    <property type="molecule type" value="Genomic_DNA"/>
</dbReference>
<reference evidence="1 2" key="1">
    <citation type="submission" date="2021-05" db="EMBL/GenBank/DDBJ databases">
        <title>Culturable bacteria isolated from Daya Bay.</title>
        <authorList>
            <person name="Zheng W."/>
            <person name="Yu S."/>
            <person name="Huang Y."/>
        </authorList>
    </citation>
    <scope>NUCLEOTIDE SEQUENCE [LARGE SCALE GENOMIC DNA]</scope>
    <source>
        <strain evidence="1 2">DP4N28-5</strain>
    </source>
</reference>
<dbReference type="Proteomes" id="UP000756530">
    <property type="component" value="Unassembled WGS sequence"/>
</dbReference>
<dbReference type="RefSeq" id="WP_218390914.1">
    <property type="nucleotide sequence ID" value="NZ_JAHUZE010000001.1"/>
</dbReference>